<organism evidence="1 2">
    <name type="scientific">Seongchinamella unica</name>
    <dbReference type="NCBI Taxonomy" id="2547392"/>
    <lineage>
        <taxon>Bacteria</taxon>
        <taxon>Pseudomonadati</taxon>
        <taxon>Pseudomonadota</taxon>
        <taxon>Gammaproteobacteria</taxon>
        <taxon>Cellvibrionales</taxon>
        <taxon>Halieaceae</taxon>
        <taxon>Seongchinamella</taxon>
    </lineage>
</organism>
<dbReference type="InterPro" id="IPR009659">
    <property type="entry name" value="DUF1249"/>
</dbReference>
<keyword evidence="2" id="KW-1185">Reference proteome</keyword>
<dbReference type="AlphaFoldDB" id="A0A4R5LWQ6"/>
<protein>
    <submittedName>
        <fullName evidence="1">DUF1249 domain-containing protein</fullName>
    </submittedName>
</protein>
<comment type="caution">
    <text evidence="1">The sequence shown here is derived from an EMBL/GenBank/DDBJ whole genome shotgun (WGS) entry which is preliminary data.</text>
</comment>
<dbReference type="OrthoDB" id="9793663at2"/>
<reference evidence="1 2" key="1">
    <citation type="submission" date="2019-03" db="EMBL/GenBank/DDBJ databases">
        <title>Seongchinamella monodicae gen. nov., sp. nov., a novel member of the Gammaproteobacteria isolated from a tidal mudflat of beach.</title>
        <authorList>
            <person name="Yang H.G."/>
            <person name="Kang J.W."/>
            <person name="Lee S.D."/>
        </authorList>
    </citation>
    <scope>NUCLEOTIDE SEQUENCE [LARGE SCALE GENOMIC DNA]</scope>
    <source>
        <strain evidence="1 2">GH4-78</strain>
    </source>
</reference>
<sequence>MGGRGDLRPDSSSLWSVLHCVNCNSKLAIVSAIISVTLKTRPCHRTRICRISSDPGASGGKSHVLQAGNRQFKLDLAELHAICEANYARLLRLFPDYETSNYREFQLGPARVRLEVLERCRYTTIFRLTQQHAEARWLGGLRVEVRAYHDAGMLEVGSFQSHRRIQPRYSYPNDKMHQQDEKSQQNRFLADWLEHSLANGHSSHPVSVGT</sequence>
<dbReference type="Proteomes" id="UP000295554">
    <property type="component" value="Unassembled WGS sequence"/>
</dbReference>
<name>A0A4R5LWQ6_9GAMM</name>
<dbReference type="PANTHER" id="PTHR38774">
    <property type="entry name" value="CYTOPLASMIC PROTEIN-RELATED"/>
    <property type="match status" value="1"/>
</dbReference>
<proteinExistence type="predicted"/>
<dbReference type="Pfam" id="PF06853">
    <property type="entry name" value="DUF1249"/>
    <property type="match status" value="1"/>
</dbReference>
<gene>
    <name evidence="1" type="ORF">E2F43_06425</name>
</gene>
<evidence type="ECO:0000313" key="2">
    <source>
        <dbReference type="Proteomes" id="UP000295554"/>
    </source>
</evidence>
<dbReference type="PANTHER" id="PTHR38774:SF1">
    <property type="entry name" value="CYTOPLASMIC PROTEIN"/>
    <property type="match status" value="1"/>
</dbReference>
<dbReference type="EMBL" id="SMSE01000001">
    <property type="protein sequence ID" value="TDG15857.1"/>
    <property type="molecule type" value="Genomic_DNA"/>
</dbReference>
<evidence type="ECO:0000313" key="1">
    <source>
        <dbReference type="EMBL" id="TDG15857.1"/>
    </source>
</evidence>
<accession>A0A4R5LWQ6</accession>